<sequence length="90" mass="10439">MGRVAFKVLMDSLWNKDITGCYTVDGFIQILQVWVYTAMPNWVLVLVVSEETVRLHRYWLTGQQRPQINERSYLETGIYLIKSSGVTIKA</sequence>
<dbReference type="AlphaFoldDB" id="A0A8X7WNL7"/>
<name>A0A8X7WNL7_BRACI</name>
<dbReference type="Proteomes" id="UP000886595">
    <property type="component" value="Unassembled WGS sequence"/>
</dbReference>
<evidence type="ECO:0000313" key="1">
    <source>
        <dbReference type="EMBL" id="KAG2331408.1"/>
    </source>
</evidence>
<organism evidence="1 2">
    <name type="scientific">Brassica carinata</name>
    <name type="common">Ethiopian mustard</name>
    <name type="synonym">Abyssinian cabbage</name>
    <dbReference type="NCBI Taxonomy" id="52824"/>
    <lineage>
        <taxon>Eukaryota</taxon>
        <taxon>Viridiplantae</taxon>
        <taxon>Streptophyta</taxon>
        <taxon>Embryophyta</taxon>
        <taxon>Tracheophyta</taxon>
        <taxon>Spermatophyta</taxon>
        <taxon>Magnoliopsida</taxon>
        <taxon>eudicotyledons</taxon>
        <taxon>Gunneridae</taxon>
        <taxon>Pentapetalae</taxon>
        <taxon>rosids</taxon>
        <taxon>malvids</taxon>
        <taxon>Brassicales</taxon>
        <taxon>Brassicaceae</taxon>
        <taxon>Brassiceae</taxon>
        <taxon>Brassica</taxon>
    </lineage>
</organism>
<dbReference type="OrthoDB" id="1110536at2759"/>
<proteinExistence type="predicted"/>
<evidence type="ECO:0000313" key="2">
    <source>
        <dbReference type="Proteomes" id="UP000886595"/>
    </source>
</evidence>
<reference evidence="1 2" key="1">
    <citation type="submission" date="2020-02" db="EMBL/GenBank/DDBJ databases">
        <authorList>
            <person name="Ma Q."/>
            <person name="Huang Y."/>
            <person name="Song X."/>
            <person name="Pei D."/>
        </authorList>
    </citation>
    <scope>NUCLEOTIDE SEQUENCE [LARGE SCALE GENOMIC DNA]</scope>
    <source>
        <strain evidence="1">Sxm20200214</strain>
        <tissue evidence="1">Leaf</tissue>
    </source>
</reference>
<keyword evidence="2" id="KW-1185">Reference proteome</keyword>
<protein>
    <submittedName>
        <fullName evidence="1">Uncharacterized protein</fullName>
    </submittedName>
</protein>
<gene>
    <name evidence="1" type="ORF">Bca52824_002588</name>
</gene>
<accession>A0A8X7WNL7</accession>
<comment type="caution">
    <text evidence="1">The sequence shown here is derived from an EMBL/GenBank/DDBJ whole genome shotgun (WGS) entry which is preliminary data.</text>
</comment>
<dbReference type="EMBL" id="JAAMPC010000001">
    <property type="protein sequence ID" value="KAG2331408.1"/>
    <property type="molecule type" value="Genomic_DNA"/>
</dbReference>